<proteinExistence type="predicted"/>
<sequence length="132" mass="15084">MDRQLLHEALKAAGVPAGLYEIAGRPRPDVPRSETWLYLEEEAGQWVVGVQERGVRTVLERFPDEDHACRGLYARLTDKGPPQSPLTPEETTELLFDSETIQHRAREQLAQALNTTRRQPHDDPHDDPHHNH</sequence>
<reference evidence="3" key="1">
    <citation type="journal article" date="2019" name="Int. J. Syst. Evol. Microbiol.">
        <title>The Global Catalogue of Microorganisms (GCM) 10K type strain sequencing project: providing services to taxonomists for standard genome sequencing and annotation.</title>
        <authorList>
            <consortium name="The Broad Institute Genomics Platform"/>
            <consortium name="The Broad Institute Genome Sequencing Center for Infectious Disease"/>
            <person name="Wu L."/>
            <person name="Ma J."/>
        </authorList>
    </citation>
    <scope>NUCLEOTIDE SEQUENCE [LARGE SCALE GENOMIC DNA]</scope>
    <source>
        <strain evidence="3">JCM 10411</strain>
    </source>
</reference>
<feature type="compositionally biased region" description="Basic and acidic residues" evidence="1">
    <location>
        <begin position="119"/>
        <end position="132"/>
    </location>
</feature>
<feature type="region of interest" description="Disordered" evidence="1">
    <location>
        <begin position="104"/>
        <end position="132"/>
    </location>
</feature>
<comment type="caution">
    <text evidence="2">The sequence shown here is derived from an EMBL/GenBank/DDBJ whole genome shotgun (WGS) entry which is preliminary data.</text>
</comment>
<dbReference type="Proteomes" id="UP001596180">
    <property type="component" value="Unassembled WGS sequence"/>
</dbReference>
<evidence type="ECO:0000313" key="2">
    <source>
        <dbReference type="EMBL" id="MFC5854471.1"/>
    </source>
</evidence>
<dbReference type="RefSeq" id="WP_381365834.1">
    <property type="nucleotide sequence ID" value="NZ_JBHSOA010000050.1"/>
</dbReference>
<protein>
    <submittedName>
        <fullName evidence="2">Uncharacterized protein</fullName>
    </submittedName>
</protein>
<gene>
    <name evidence="2" type="ORF">ACFPZI_22545</name>
</gene>
<name>A0ABW1E378_9ACTN</name>
<accession>A0ABW1E378</accession>
<evidence type="ECO:0000313" key="3">
    <source>
        <dbReference type="Proteomes" id="UP001596180"/>
    </source>
</evidence>
<keyword evidence="3" id="KW-1185">Reference proteome</keyword>
<organism evidence="2 3">
    <name type="scientific">Streptomyces chlorus</name>
    <dbReference type="NCBI Taxonomy" id="887452"/>
    <lineage>
        <taxon>Bacteria</taxon>
        <taxon>Bacillati</taxon>
        <taxon>Actinomycetota</taxon>
        <taxon>Actinomycetes</taxon>
        <taxon>Kitasatosporales</taxon>
        <taxon>Streptomycetaceae</taxon>
        <taxon>Streptomyces</taxon>
    </lineage>
</organism>
<dbReference type="EMBL" id="JBHSOA010000050">
    <property type="protein sequence ID" value="MFC5854471.1"/>
    <property type="molecule type" value="Genomic_DNA"/>
</dbReference>
<evidence type="ECO:0000256" key="1">
    <source>
        <dbReference type="SAM" id="MobiDB-lite"/>
    </source>
</evidence>